<proteinExistence type="predicted"/>
<organism evidence="1 2">
    <name type="scientific">Candidatus Chryseopegocella kryptomonas</name>
    <dbReference type="NCBI Taxonomy" id="1633643"/>
    <lineage>
        <taxon>Bacteria</taxon>
        <taxon>Pseudomonadati</taxon>
        <taxon>Candidatus Kryptoniota</taxon>
        <taxon>Candidatus Chryseopegocella</taxon>
    </lineage>
</organism>
<dbReference type="EMBL" id="CZVW01000006">
    <property type="protein sequence ID" value="CUS99678.1"/>
    <property type="molecule type" value="Genomic_DNA"/>
</dbReference>
<accession>A0A0P1MUF0</accession>
<reference evidence="2" key="1">
    <citation type="submission" date="2015-11" db="EMBL/GenBank/DDBJ databases">
        <authorList>
            <person name="Varghese N."/>
        </authorList>
    </citation>
    <scope>NUCLEOTIDE SEQUENCE [LARGE SCALE GENOMIC DNA]</scope>
    <source>
        <strain evidence="2">JGI-23</strain>
    </source>
</reference>
<evidence type="ECO:0008006" key="3">
    <source>
        <dbReference type="Google" id="ProtNLM"/>
    </source>
</evidence>
<dbReference type="AlphaFoldDB" id="A0A0P1MUF0"/>
<evidence type="ECO:0000313" key="1">
    <source>
        <dbReference type="EMBL" id="CUS99678.1"/>
    </source>
</evidence>
<keyword evidence="2" id="KW-1185">Reference proteome</keyword>
<protein>
    <recommendedName>
        <fullName evidence="3">DUF4296 domain-containing protein</fullName>
    </recommendedName>
</protein>
<gene>
    <name evidence="1" type="ORF">JGI23_00709</name>
</gene>
<evidence type="ECO:0000313" key="2">
    <source>
        <dbReference type="Proteomes" id="UP000199197"/>
    </source>
</evidence>
<dbReference type="PROSITE" id="PS51257">
    <property type="entry name" value="PROKAR_LIPOPROTEIN"/>
    <property type="match status" value="1"/>
</dbReference>
<dbReference type="Proteomes" id="UP000199197">
    <property type="component" value="Unassembled WGS sequence"/>
</dbReference>
<dbReference type="RefSeq" id="WP_092348608.1">
    <property type="nucleotide sequence ID" value="NZ_CZVW01000006.1"/>
</dbReference>
<dbReference type="OrthoDB" id="9811814at2"/>
<sequence length="106" mass="12399">MDFKVAYIILILTLFLSCNAEKGKGTDKKIVQTYAEILFLTEKFRNDSIKLKQEIDSLLKSNNLTMSQVDSITAEYSKDPKRWAEFFDEVKKHLDEKSLNAQKKYR</sequence>
<name>A0A0P1MUF0_9BACT</name>